<sequence length="30" mass="3396">PDLDVLREQILELESIVDSSAKPCRMMPPL</sequence>
<dbReference type="EMBL" id="BARV01033725">
    <property type="protein sequence ID" value="GAI53254.1"/>
    <property type="molecule type" value="Genomic_DNA"/>
</dbReference>
<reference evidence="1" key="1">
    <citation type="journal article" date="2014" name="Front. Microbiol.">
        <title>High frequency of phylogenetically diverse reductive dehalogenase-homologous genes in deep subseafloor sedimentary metagenomes.</title>
        <authorList>
            <person name="Kawai M."/>
            <person name="Futagami T."/>
            <person name="Toyoda A."/>
            <person name="Takaki Y."/>
            <person name="Nishi S."/>
            <person name="Hori S."/>
            <person name="Arai W."/>
            <person name="Tsubouchi T."/>
            <person name="Morono Y."/>
            <person name="Uchiyama I."/>
            <person name="Ito T."/>
            <person name="Fujiyama A."/>
            <person name="Inagaki F."/>
            <person name="Takami H."/>
        </authorList>
    </citation>
    <scope>NUCLEOTIDE SEQUENCE</scope>
    <source>
        <strain evidence="1">Expedition CK06-06</strain>
    </source>
</reference>
<feature type="non-terminal residue" evidence="1">
    <location>
        <position position="1"/>
    </location>
</feature>
<name>X1RCD9_9ZZZZ</name>
<comment type="caution">
    <text evidence="1">The sequence shown here is derived from an EMBL/GenBank/DDBJ whole genome shotgun (WGS) entry which is preliminary data.</text>
</comment>
<dbReference type="AlphaFoldDB" id="X1RCD9"/>
<evidence type="ECO:0000313" key="1">
    <source>
        <dbReference type="EMBL" id="GAI53254.1"/>
    </source>
</evidence>
<accession>X1RCD9</accession>
<proteinExistence type="predicted"/>
<protein>
    <submittedName>
        <fullName evidence="1">Uncharacterized protein</fullName>
    </submittedName>
</protein>
<organism evidence="1">
    <name type="scientific">marine sediment metagenome</name>
    <dbReference type="NCBI Taxonomy" id="412755"/>
    <lineage>
        <taxon>unclassified sequences</taxon>
        <taxon>metagenomes</taxon>
        <taxon>ecological metagenomes</taxon>
    </lineage>
</organism>
<gene>
    <name evidence="1" type="ORF">S06H3_52956</name>
</gene>